<keyword evidence="4" id="KW-1185">Reference proteome</keyword>
<dbReference type="InterPro" id="IPR025659">
    <property type="entry name" value="Tubby-like_C"/>
</dbReference>
<dbReference type="Gene3D" id="2.40.160.200">
    <property type="entry name" value="LURP1-related"/>
    <property type="match status" value="1"/>
</dbReference>
<accession>A0A7J7MCS7</accession>
<sequence length="181" mass="20780">MKEKVSFNINVIVVFYYNYLSTTTGFGVNPRLRLCVTFMFSLRIEHLDCEKIIMYVLVLLLLLFQTLSAHNRWEVYRGDSKNVIYSVKQSRIIHFKTNLDVYLATNSRKFMCDFKVKGSWSDRSCVIYVGDSNSIIAQMHKKNTAQSLLLGKDTFTATVYANVDYAFIVSLIIVLNAINSG</sequence>
<dbReference type="EMBL" id="JACGCM010001619">
    <property type="protein sequence ID" value="KAF6152642.1"/>
    <property type="molecule type" value="Genomic_DNA"/>
</dbReference>
<dbReference type="PANTHER" id="PTHR31087">
    <property type="match status" value="1"/>
</dbReference>
<reference evidence="3 4" key="1">
    <citation type="journal article" date="2020" name="IScience">
        <title>Genome Sequencing of the Endangered Kingdonia uniflora (Circaeasteraceae, Ranunculales) Reveals Potential Mechanisms of Evolutionary Specialization.</title>
        <authorList>
            <person name="Sun Y."/>
            <person name="Deng T."/>
            <person name="Zhang A."/>
            <person name="Moore M.J."/>
            <person name="Landis J.B."/>
            <person name="Lin N."/>
            <person name="Zhang H."/>
            <person name="Zhang X."/>
            <person name="Huang J."/>
            <person name="Zhang X."/>
            <person name="Sun H."/>
            <person name="Wang H."/>
        </authorList>
    </citation>
    <scope>NUCLEOTIDE SEQUENCE [LARGE SCALE GENOMIC DNA]</scope>
    <source>
        <strain evidence="3">TB1705</strain>
        <tissue evidence="3">Leaf</tissue>
    </source>
</reference>
<proteinExistence type="inferred from homology"/>
<keyword evidence="2" id="KW-0472">Membrane</keyword>
<dbReference type="InterPro" id="IPR038595">
    <property type="entry name" value="LOR_sf"/>
</dbReference>
<evidence type="ECO:0000256" key="2">
    <source>
        <dbReference type="SAM" id="Phobius"/>
    </source>
</evidence>
<dbReference type="Pfam" id="PF04525">
    <property type="entry name" value="LOR"/>
    <property type="match status" value="1"/>
</dbReference>
<dbReference type="SUPFAM" id="SSF54518">
    <property type="entry name" value="Tubby C-terminal domain-like"/>
    <property type="match status" value="1"/>
</dbReference>
<keyword evidence="2" id="KW-0812">Transmembrane</keyword>
<protein>
    <submittedName>
        <fullName evidence="3">Uncharacterized protein</fullName>
    </submittedName>
</protein>
<keyword evidence="2" id="KW-1133">Transmembrane helix</keyword>
<gene>
    <name evidence="3" type="ORF">GIB67_008079</name>
</gene>
<dbReference type="AlphaFoldDB" id="A0A7J7MCS7"/>
<comment type="similarity">
    <text evidence="1">Belongs to the LOR family.</text>
</comment>
<evidence type="ECO:0000256" key="1">
    <source>
        <dbReference type="ARBA" id="ARBA00005437"/>
    </source>
</evidence>
<feature type="transmembrane region" description="Helical" evidence="2">
    <location>
        <begin position="52"/>
        <end position="70"/>
    </location>
</feature>
<dbReference type="Proteomes" id="UP000541444">
    <property type="component" value="Unassembled WGS sequence"/>
</dbReference>
<evidence type="ECO:0000313" key="3">
    <source>
        <dbReference type="EMBL" id="KAF6152642.1"/>
    </source>
</evidence>
<comment type="caution">
    <text evidence="3">The sequence shown here is derived from an EMBL/GenBank/DDBJ whole genome shotgun (WGS) entry which is preliminary data.</text>
</comment>
<organism evidence="3 4">
    <name type="scientific">Kingdonia uniflora</name>
    <dbReference type="NCBI Taxonomy" id="39325"/>
    <lineage>
        <taxon>Eukaryota</taxon>
        <taxon>Viridiplantae</taxon>
        <taxon>Streptophyta</taxon>
        <taxon>Embryophyta</taxon>
        <taxon>Tracheophyta</taxon>
        <taxon>Spermatophyta</taxon>
        <taxon>Magnoliopsida</taxon>
        <taxon>Ranunculales</taxon>
        <taxon>Circaeasteraceae</taxon>
        <taxon>Kingdonia</taxon>
    </lineage>
</organism>
<evidence type="ECO:0000313" key="4">
    <source>
        <dbReference type="Proteomes" id="UP000541444"/>
    </source>
</evidence>
<dbReference type="InterPro" id="IPR007612">
    <property type="entry name" value="LOR"/>
</dbReference>
<name>A0A7J7MCS7_9MAGN</name>
<dbReference type="PANTHER" id="PTHR31087:SF58">
    <property type="entry name" value="OS07G0230700 PROTEIN"/>
    <property type="match status" value="1"/>
</dbReference>
<feature type="transmembrane region" description="Helical" evidence="2">
    <location>
        <begin position="159"/>
        <end position="178"/>
    </location>
</feature>
<dbReference type="OrthoDB" id="97518at2759"/>